<dbReference type="Proteomes" id="UP000265520">
    <property type="component" value="Unassembled WGS sequence"/>
</dbReference>
<dbReference type="NCBIfam" id="TIGR00756">
    <property type="entry name" value="PPR"/>
    <property type="match status" value="1"/>
</dbReference>
<name>A0A392T2Q8_9FABA</name>
<organism evidence="1 2">
    <name type="scientific">Trifolium medium</name>
    <dbReference type="NCBI Taxonomy" id="97028"/>
    <lineage>
        <taxon>Eukaryota</taxon>
        <taxon>Viridiplantae</taxon>
        <taxon>Streptophyta</taxon>
        <taxon>Embryophyta</taxon>
        <taxon>Tracheophyta</taxon>
        <taxon>Spermatophyta</taxon>
        <taxon>Magnoliopsida</taxon>
        <taxon>eudicotyledons</taxon>
        <taxon>Gunneridae</taxon>
        <taxon>Pentapetalae</taxon>
        <taxon>rosids</taxon>
        <taxon>fabids</taxon>
        <taxon>Fabales</taxon>
        <taxon>Fabaceae</taxon>
        <taxon>Papilionoideae</taxon>
        <taxon>50 kb inversion clade</taxon>
        <taxon>NPAAA clade</taxon>
        <taxon>Hologalegina</taxon>
        <taxon>IRL clade</taxon>
        <taxon>Trifolieae</taxon>
        <taxon>Trifolium</taxon>
    </lineage>
</organism>
<dbReference type="AlphaFoldDB" id="A0A392T2Q8"/>
<sequence length="43" mass="4676">MAGGAGSKTLLAAIDLLVRAGRPSQAVQFLDRMEKDYGLKRDR</sequence>
<comment type="caution">
    <text evidence="1">The sequence shown here is derived from an EMBL/GenBank/DDBJ whole genome shotgun (WGS) entry which is preliminary data.</text>
</comment>
<reference evidence="1 2" key="1">
    <citation type="journal article" date="2018" name="Front. Plant Sci.">
        <title>Red Clover (Trifolium pratense) and Zigzag Clover (T. medium) - A Picture of Genomic Similarities and Differences.</title>
        <authorList>
            <person name="Dluhosova J."/>
            <person name="Istvanek J."/>
            <person name="Nedelnik J."/>
            <person name="Repkova J."/>
        </authorList>
    </citation>
    <scope>NUCLEOTIDE SEQUENCE [LARGE SCALE GENOMIC DNA]</scope>
    <source>
        <strain evidence="2">cv. 10/8</strain>
        <tissue evidence="1">Leaf</tissue>
    </source>
</reference>
<keyword evidence="2" id="KW-1185">Reference proteome</keyword>
<dbReference type="EMBL" id="LXQA010495515">
    <property type="protein sequence ID" value="MCI55388.1"/>
    <property type="molecule type" value="Genomic_DNA"/>
</dbReference>
<evidence type="ECO:0000313" key="2">
    <source>
        <dbReference type="Proteomes" id="UP000265520"/>
    </source>
</evidence>
<feature type="non-terminal residue" evidence="1">
    <location>
        <position position="43"/>
    </location>
</feature>
<accession>A0A392T2Q8</accession>
<evidence type="ECO:0000313" key="1">
    <source>
        <dbReference type="EMBL" id="MCI55388.1"/>
    </source>
</evidence>
<dbReference type="InterPro" id="IPR002885">
    <property type="entry name" value="PPR_rpt"/>
</dbReference>
<protein>
    <submittedName>
        <fullName evidence="1">Pentatricopeptide repeat-containing protein mitochondrial-like</fullName>
    </submittedName>
</protein>
<proteinExistence type="predicted"/>